<protein>
    <recommendedName>
        <fullName evidence="4">Putative HNH nuclease YajD</fullName>
    </recommendedName>
</protein>
<evidence type="ECO:0000313" key="6">
    <source>
        <dbReference type="EMBL" id="ROO25577.1"/>
    </source>
</evidence>
<keyword evidence="7" id="KW-1185">Reference proteome</keyword>
<reference evidence="6 7" key="1">
    <citation type="submission" date="2013-10" db="EMBL/GenBank/DDBJ databases">
        <title>Salinisphaera orenii MK-B5 Genome Sequencing.</title>
        <authorList>
            <person name="Lai Q."/>
            <person name="Li C."/>
            <person name="Shao Z."/>
        </authorList>
    </citation>
    <scope>NUCLEOTIDE SEQUENCE [LARGE SCALE GENOMIC DNA]</scope>
    <source>
        <strain evidence="6 7">MK-B5</strain>
    </source>
</reference>
<dbReference type="SMART" id="SM00507">
    <property type="entry name" value="HNHc"/>
    <property type="match status" value="1"/>
</dbReference>
<dbReference type="Pfam" id="PF01844">
    <property type="entry name" value="HNH"/>
    <property type="match status" value="1"/>
</dbReference>
<dbReference type="Proteomes" id="UP000283993">
    <property type="component" value="Unassembled WGS sequence"/>
</dbReference>
<dbReference type="GO" id="GO:0004519">
    <property type="term" value="F:endonuclease activity"/>
    <property type="evidence" value="ECO:0007669"/>
    <property type="project" value="UniProtKB-KW"/>
</dbReference>
<dbReference type="AlphaFoldDB" id="A0A423PJ15"/>
<keyword evidence="6" id="KW-0255">Endonuclease</keyword>
<evidence type="ECO:0000259" key="5">
    <source>
        <dbReference type="SMART" id="SM00507"/>
    </source>
</evidence>
<name>A0A423PJ15_9GAMM</name>
<dbReference type="PANTHER" id="PTHR41286:SF1">
    <property type="entry name" value="HNH NUCLEASE YAJD-RELATED"/>
    <property type="match status" value="1"/>
</dbReference>
<dbReference type="GO" id="GO:0016787">
    <property type="term" value="F:hydrolase activity"/>
    <property type="evidence" value="ECO:0007669"/>
    <property type="project" value="UniProtKB-KW"/>
</dbReference>
<dbReference type="PANTHER" id="PTHR41286">
    <property type="entry name" value="HNH NUCLEASE YAJD-RELATED"/>
    <property type="match status" value="1"/>
</dbReference>
<feature type="domain" description="HNH nuclease" evidence="5">
    <location>
        <begin position="22"/>
        <end position="74"/>
    </location>
</feature>
<proteinExistence type="inferred from homology"/>
<dbReference type="InterPro" id="IPR003615">
    <property type="entry name" value="HNH_nuc"/>
</dbReference>
<dbReference type="InterPro" id="IPR002711">
    <property type="entry name" value="HNH"/>
</dbReference>
<dbReference type="CDD" id="cd00085">
    <property type="entry name" value="HNHc"/>
    <property type="match status" value="1"/>
</dbReference>
<comment type="caution">
    <text evidence="6">The sequence shown here is derived from an EMBL/GenBank/DDBJ whole genome shotgun (WGS) entry which is preliminary data.</text>
</comment>
<accession>A0A423PJ15</accession>
<evidence type="ECO:0000256" key="2">
    <source>
        <dbReference type="ARBA" id="ARBA00022801"/>
    </source>
</evidence>
<sequence length="107" mass="12521">MGVKNRFRGPSARVQRDKRWPALRQAARRRDNWCCVKCGHRGRIEVDHIKPVRDAPELAFDLTNLQCLCRQCHSRKTRIEVGLAPYDPEQSKFIAHIRSLTAERRSE</sequence>
<dbReference type="EMBL" id="AYKH01000030">
    <property type="protein sequence ID" value="ROO25577.1"/>
    <property type="molecule type" value="Genomic_DNA"/>
</dbReference>
<evidence type="ECO:0000256" key="1">
    <source>
        <dbReference type="ARBA" id="ARBA00022722"/>
    </source>
</evidence>
<dbReference type="Gene3D" id="1.10.30.50">
    <property type="match status" value="1"/>
</dbReference>
<evidence type="ECO:0000313" key="7">
    <source>
        <dbReference type="Proteomes" id="UP000283993"/>
    </source>
</evidence>
<dbReference type="GO" id="GO:0005829">
    <property type="term" value="C:cytosol"/>
    <property type="evidence" value="ECO:0007669"/>
    <property type="project" value="TreeGrafter"/>
</dbReference>
<dbReference type="RefSeq" id="WP_221179977.1">
    <property type="nucleotide sequence ID" value="NZ_AYKH01000030.1"/>
</dbReference>
<evidence type="ECO:0000256" key="3">
    <source>
        <dbReference type="ARBA" id="ARBA00038412"/>
    </source>
</evidence>
<dbReference type="GO" id="GO:0003676">
    <property type="term" value="F:nucleic acid binding"/>
    <property type="evidence" value="ECO:0007669"/>
    <property type="project" value="InterPro"/>
</dbReference>
<organism evidence="6 7">
    <name type="scientific">Salinisphaera orenii MK-B5</name>
    <dbReference type="NCBI Taxonomy" id="856730"/>
    <lineage>
        <taxon>Bacteria</taxon>
        <taxon>Pseudomonadati</taxon>
        <taxon>Pseudomonadota</taxon>
        <taxon>Gammaproteobacteria</taxon>
        <taxon>Salinisphaerales</taxon>
        <taxon>Salinisphaeraceae</taxon>
        <taxon>Salinisphaera</taxon>
    </lineage>
</organism>
<keyword evidence="2" id="KW-0378">Hydrolase</keyword>
<evidence type="ECO:0000256" key="4">
    <source>
        <dbReference type="ARBA" id="ARBA00040194"/>
    </source>
</evidence>
<dbReference type="GO" id="GO:0008270">
    <property type="term" value="F:zinc ion binding"/>
    <property type="evidence" value="ECO:0007669"/>
    <property type="project" value="InterPro"/>
</dbReference>
<comment type="similarity">
    <text evidence="3">Belongs to the HNH nuclease family.</text>
</comment>
<keyword evidence="1" id="KW-0540">Nuclease</keyword>
<gene>
    <name evidence="6" type="ORF">SAOR_12010</name>
</gene>